<dbReference type="InParanoid" id="A0A6L2PXX5"/>
<dbReference type="Proteomes" id="UP000502823">
    <property type="component" value="Unassembled WGS sequence"/>
</dbReference>
<organism evidence="1 2">
    <name type="scientific">Coptotermes formosanus</name>
    <name type="common">Formosan subterranean termite</name>
    <dbReference type="NCBI Taxonomy" id="36987"/>
    <lineage>
        <taxon>Eukaryota</taxon>
        <taxon>Metazoa</taxon>
        <taxon>Ecdysozoa</taxon>
        <taxon>Arthropoda</taxon>
        <taxon>Hexapoda</taxon>
        <taxon>Insecta</taxon>
        <taxon>Pterygota</taxon>
        <taxon>Neoptera</taxon>
        <taxon>Polyneoptera</taxon>
        <taxon>Dictyoptera</taxon>
        <taxon>Blattodea</taxon>
        <taxon>Blattoidea</taxon>
        <taxon>Termitoidae</taxon>
        <taxon>Rhinotermitidae</taxon>
        <taxon>Coptotermes</taxon>
    </lineage>
</organism>
<sequence length="55" mass="6545">MSGHKNQNNPPGLKQIDLDQIWGDLREGIEQVYNRQCMPKPRYMELYTYPFQCTV</sequence>
<dbReference type="Gene3D" id="1.20.1310.10">
    <property type="entry name" value="Cullin Repeats"/>
    <property type="match status" value="1"/>
</dbReference>
<evidence type="ECO:0000313" key="1">
    <source>
        <dbReference type="EMBL" id="GFG37491.1"/>
    </source>
</evidence>
<name>A0A6L2PXX5_COPFO</name>
<gene>
    <name evidence="1" type="ORF">Cfor_09554</name>
</gene>
<dbReference type="OrthoDB" id="27073at2759"/>
<evidence type="ECO:0008006" key="3">
    <source>
        <dbReference type="Google" id="ProtNLM"/>
    </source>
</evidence>
<protein>
    <recommendedName>
        <fullName evidence="3">Cullin N-terminal domain-containing protein</fullName>
    </recommendedName>
</protein>
<dbReference type="SUPFAM" id="SSF74788">
    <property type="entry name" value="Cullin repeat-like"/>
    <property type="match status" value="1"/>
</dbReference>
<dbReference type="EMBL" id="BLKM01000702">
    <property type="protein sequence ID" value="GFG37491.1"/>
    <property type="molecule type" value="Genomic_DNA"/>
</dbReference>
<dbReference type="InterPro" id="IPR016159">
    <property type="entry name" value="Cullin_repeat-like_dom_sf"/>
</dbReference>
<dbReference type="AlphaFoldDB" id="A0A6L2PXX5"/>
<reference evidence="2" key="1">
    <citation type="submission" date="2020-01" db="EMBL/GenBank/DDBJ databases">
        <title>Draft genome sequence of the Termite Coptotermes fromosanus.</title>
        <authorList>
            <person name="Itakura S."/>
            <person name="Yosikawa Y."/>
            <person name="Umezawa K."/>
        </authorList>
    </citation>
    <scope>NUCLEOTIDE SEQUENCE [LARGE SCALE GENOMIC DNA]</scope>
</reference>
<accession>A0A6L2PXX5</accession>
<proteinExistence type="predicted"/>
<evidence type="ECO:0000313" key="2">
    <source>
        <dbReference type="Proteomes" id="UP000502823"/>
    </source>
</evidence>
<keyword evidence="2" id="KW-1185">Reference proteome</keyword>
<comment type="caution">
    <text evidence="1">The sequence shown here is derived from an EMBL/GenBank/DDBJ whole genome shotgun (WGS) entry which is preliminary data.</text>
</comment>